<dbReference type="Pfam" id="PF24969">
    <property type="entry name" value="LRR_15"/>
    <property type="match status" value="1"/>
</dbReference>
<name>A0ABR4LXE4_9EURO</name>
<evidence type="ECO:0000313" key="3">
    <source>
        <dbReference type="Proteomes" id="UP001610432"/>
    </source>
</evidence>
<evidence type="ECO:0000313" key="2">
    <source>
        <dbReference type="EMBL" id="KAL2868063.1"/>
    </source>
</evidence>
<gene>
    <name evidence="2" type="ORF">BJX67DRAFT_60160</name>
</gene>
<keyword evidence="3" id="KW-1185">Reference proteome</keyword>
<dbReference type="Proteomes" id="UP001610432">
    <property type="component" value="Unassembled WGS sequence"/>
</dbReference>
<organism evidence="2 3">
    <name type="scientific">Aspergillus lucknowensis</name>
    <dbReference type="NCBI Taxonomy" id="176173"/>
    <lineage>
        <taxon>Eukaryota</taxon>
        <taxon>Fungi</taxon>
        <taxon>Dikarya</taxon>
        <taxon>Ascomycota</taxon>
        <taxon>Pezizomycotina</taxon>
        <taxon>Eurotiomycetes</taxon>
        <taxon>Eurotiomycetidae</taxon>
        <taxon>Eurotiales</taxon>
        <taxon>Aspergillaceae</taxon>
        <taxon>Aspergillus</taxon>
        <taxon>Aspergillus subgen. Nidulantes</taxon>
    </lineage>
</organism>
<dbReference type="GeneID" id="98150281"/>
<reference evidence="2 3" key="1">
    <citation type="submission" date="2024-07" db="EMBL/GenBank/DDBJ databases">
        <title>Section-level genome sequencing and comparative genomics of Aspergillus sections Usti and Cavernicolus.</title>
        <authorList>
            <consortium name="Lawrence Berkeley National Laboratory"/>
            <person name="Nybo J.L."/>
            <person name="Vesth T.C."/>
            <person name="Theobald S."/>
            <person name="Frisvad J.C."/>
            <person name="Larsen T.O."/>
            <person name="Kjaerboelling I."/>
            <person name="Rothschild-Mancinelli K."/>
            <person name="Lyhne E.K."/>
            <person name="Kogle M.E."/>
            <person name="Barry K."/>
            <person name="Clum A."/>
            <person name="Na H."/>
            <person name="Ledsgaard L."/>
            <person name="Lin J."/>
            <person name="Lipzen A."/>
            <person name="Kuo A."/>
            <person name="Riley R."/>
            <person name="Mondo S."/>
            <person name="Labutti K."/>
            <person name="Haridas S."/>
            <person name="Pangalinan J."/>
            <person name="Salamov A.A."/>
            <person name="Simmons B.A."/>
            <person name="Magnuson J.K."/>
            <person name="Chen J."/>
            <person name="Drula E."/>
            <person name="Henrissat B."/>
            <person name="Wiebenga A."/>
            <person name="Lubbers R.J."/>
            <person name="Gomes A.C."/>
            <person name="Macurrencykelacurrency M.R."/>
            <person name="Stajich J."/>
            <person name="Grigoriev I.V."/>
            <person name="Mortensen U.H."/>
            <person name="De Vries R.P."/>
            <person name="Baker S.E."/>
            <person name="Andersen M.R."/>
        </authorList>
    </citation>
    <scope>NUCLEOTIDE SEQUENCE [LARGE SCALE GENOMIC DNA]</scope>
    <source>
        <strain evidence="2 3">CBS 449.75</strain>
    </source>
</reference>
<proteinExistence type="predicted"/>
<feature type="domain" description="Leucine-rich repeat" evidence="1">
    <location>
        <begin position="93"/>
        <end position="383"/>
    </location>
</feature>
<protein>
    <recommendedName>
        <fullName evidence="1">Leucine-rich repeat domain-containing protein</fullName>
    </recommendedName>
</protein>
<dbReference type="InterPro" id="IPR056867">
    <property type="entry name" value="LRR_15"/>
</dbReference>
<sequence length="461" mass="52387">MESLPNDVILLIGDHLEDRRDCYNSVLINHRFHTLFSRALFRSAALRNDSHLQSFLKAVVRQPSLACVIRSLDLSSWKSEPSRPVLSAEDIAVLSTWAKAFSHSDDEHIQWRHDLLNGAEEAWIALLLSLVNNIRQLKLAYPRDNKYLDRMFRRAVSPLGPLHERPAFHRLEEVSLSHMPDDGSKGSLTPTQIMPFFQMPSMRTVSADTLIEPRPTPEDDEDIEQETSQDVSSLISEISLNSSNGCQGMAKLLTSCPSLKSFKYQHSDDHALAEGFQPSSFFGSLSGSKATIETLWLDNLGEHFPFTSSGLNQTHDEWFGSLSDFTALKDLRIRLPNLLDVGYTYEPSAPLTEVLPSSIESLYIEWCKENALSMLIQQLRLVLEVRKNRFRDLRRLDIEGFFHDEDEDVEDSGTDGSAEQHERVIKPRVYEMVEPLRDICAEAGVQLFVRDRACLRTMVEA</sequence>
<accession>A0ABR4LXE4</accession>
<comment type="caution">
    <text evidence="2">The sequence shown here is derived from an EMBL/GenBank/DDBJ whole genome shotgun (WGS) entry which is preliminary data.</text>
</comment>
<evidence type="ECO:0000259" key="1">
    <source>
        <dbReference type="Pfam" id="PF24969"/>
    </source>
</evidence>
<dbReference type="RefSeq" id="XP_070887042.1">
    <property type="nucleotide sequence ID" value="XM_071035209.1"/>
</dbReference>
<dbReference type="EMBL" id="JBFXLQ010000015">
    <property type="protein sequence ID" value="KAL2868063.1"/>
    <property type="molecule type" value="Genomic_DNA"/>
</dbReference>